<accession>A0A645FKS2</accession>
<proteinExistence type="predicted"/>
<sequence>MQRLAGTHEVRHLKDCVDVEGTVDQQLHLRIDSFHPARRPRILAGPAPERRQCPRIRRWPVPKNRTRRSALEDMETVEEIDIGRDGQQTERGGYGHQHRGILAVAARFPGHDAQLCHHRHRRHQEEDLLHLGSDRQRAEHEDHDHRRHQETDGHDHGQVARDSGLLPVGAADNGADEDHGQRRRHQAQARDWREDEVRQLQVGDNQDNTEQKADQGRRDDAAQRIHDRRAA</sequence>
<reference evidence="2" key="1">
    <citation type="submission" date="2019-08" db="EMBL/GenBank/DDBJ databases">
        <authorList>
            <person name="Kucharzyk K."/>
            <person name="Murdoch R.W."/>
            <person name="Higgins S."/>
            <person name="Loffler F."/>
        </authorList>
    </citation>
    <scope>NUCLEOTIDE SEQUENCE</scope>
</reference>
<name>A0A645FKS2_9ZZZZ</name>
<protein>
    <submittedName>
        <fullName evidence="2">Uncharacterized protein</fullName>
    </submittedName>
</protein>
<feature type="region of interest" description="Disordered" evidence="1">
    <location>
        <begin position="134"/>
        <end position="231"/>
    </location>
</feature>
<organism evidence="2">
    <name type="scientific">bioreactor metagenome</name>
    <dbReference type="NCBI Taxonomy" id="1076179"/>
    <lineage>
        <taxon>unclassified sequences</taxon>
        <taxon>metagenomes</taxon>
        <taxon>ecological metagenomes</taxon>
    </lineage>
</organism>
<feature type="compositionally biased region" description="Basic and acidic residues" evidence="1">
    <location>
        <begin position="188"/>
        <end position="198"/>
    </location>
</feature>
<evidence type="ECO:0000256" key="1">
    <source>
        <dbReference type="SAM" id="MobiDB-lite"/>
    </source>
</evidence>
<gene>
    <name evidence="2" type="ORF">SDC9_162320</name>
</gene>
<comment type="caution">
    <text evidence="2">The sequence shown here is derived from an EMBL/GenBank/DDBJ whole genome shotgun (WGS) entry which is preliminary data.</text>
</comment>
<dbReference type="EMBL" id="VSSQ01061695">
    <property type="protein sequence ID" value="MPN14991.1"/>
    <property type="molecule type" value="Genomic_DNA"/>
</dbReference>
<feature type="compositionally biased region" description="Basic and acidic residues" evidence="1">
    <location>
        <begin position="134"/>
        <end position="159"/>
    </location>
</feature>
<feature type="compositionally biased region" description="Basic and acidic residues" evidence="1">
    <location>
        <begin position="209"/>
        <end position="231"/>
    </location>
</feature>
<evidence type="ECO:0000313" key="2">
    <source>
        <dbReference type="EMBL" id="MPN14991.1"/>
    </source>
</evidence>
<dbReference type="AlphaFoldDB" id="A0A645FKS2"/>